<protein>
    <submittedName>
        <fullName evidence="2">Uncharacterized protein</fullName>
    </submittedName>
</protein>
<accession>A0ABD6DAQ1</accession>
<feature type="transmembrane region" description="Helical" evidence="1">
    <location>
        <begin position="278"/>
        <end position="299"/>
    </location>
</feature>
<feature type="transmembrane region" description="Helical" evidence="1">
    <location>
        <begin position="243"/>
        <end position="266"/>
    </location>
</feature>
<feature type="transmembrane region" description="Helical" evidence="1">
    <location>
        <begin position="21"/>
        <end position="47"/>
    </location>
</feature>
<evidence type="ECO:0000313" key="2">
    <source>
        <dbReference type="EMBL" id="MFD1642188.1"/>
    </source>
</evidence>
<evidence type="ECO:0000313" key="3">
    <source>
        <dbReference type="Proteomes" id="UP001597052"/>
    </source>
</evidence>
<dbReference type="InterPro" id="IPR058278">
    <property type="entry name" value="DUF7972"/>
</dbReference>
<reference evidence="2 3" key="1">
    <citation type="journal article" date="2019" name="Int. J. Syst. Evol. Microbiol.">
        <title>The Global Catalogue of Microorganisms (GCM) 10K type strain sequencing project: providing services to taxonomists for standard genome sequencing and annotation.</title>
        <authorList>
            <consortium name="The Broad Institute Genomics Platform"/>
            <consortium name="The Broad Institute Genome Sequencing Center for Infectious Disease"/>
            <person name="Wu L."/>
            <person name="Ma J."/>
        </authorList>
    </citation>
    <scope>NUCLEOTIDE SEQUENCE [LARGE SCALE GENOMIC DNA]</scope>
    <source>
        <strain evidence="2 3">CGMCC 1.10593</strain>
    </source>
</reference>
<dbReference type="AlphaFoldDB" id="A0ABD6DAQ1"/>
<keyword evidence="1" id="KW-0812">Transmembrane</keyword>
<gene>
    <name evidence="2" type="ORF">ACFSBW_09925</name>
</gene>
<keyword evidence="3" id="KW-1185">Reference proteome</keyword>
<dbReference type="Proteomes" id="UP001597052">
    <property type="component" value="Unassembled WGS sequence"/>
</dbReference>
<dbReference type="RefSeq" id="WP_256395441.1">
    <property type="nucleotide sequence ID" value="NZ_JANHDJ010000002.1"/>
</dbReference>
<comment type="caution">
    <text evidence="2">The sequence shown here is derived from an EMBL/GenBank/DDBJ whole genome shotgun (WGS) entry which is preliminary data.</text>
</comment>
<feature type="transmembrane region" description="Helical" evidence="1">
    <location>
        <begin position="53"/>
        <end position="73"/>
    </location>
</feature>
<organism evidence="2 3">
    <name type="scientific">Halohasta litorea</name>
    <dbReference type="NCBI Taxonomy" id="869891"/>
    <lineage>
        <taxon>Archaea</taxon>
        <taxon>Methanobacteriati</taxon>
        <taxon>Methanobacteriota</taxon>
        <taxon>Stenosarchaea group</taxon>
        <taxon>Halobacteria</taxon>
        <taxon>Halobacteriales</taxon>
        <taxon>Haloferacaceae</taxon>
        <taxon>Halohasta</taxon>
    </lineage>
</organism>
<keyword evidence="1" id="KW-0472">Membrane</keyword>
<proteinExistence type="predicted"/>
<dbReference type="EMBL" id="JBHUDM010000002">
    <property type="protein sequence ID" value="MFD1642188.1"/>
    <property type="molecule type" value="Genomic_DNA"/>
</dbReference>
<dbReference type="Pfam" id="PF25927">
    <property type="entry name" value="DUF7972"/>
    <property type="match status" value="1"/>
</dbReference>
<sequence length="321" mass="35631">MVLHTYWRRAVKWFLLSGDRIRIAVGLVVLFGMAFGAVIAVGISPLFSMQALFYAYGGLISGNLTLITVVVSINQLLLSRELNTPGELETQIEHVIEYRTAIEDATDQIAPVTPLEFLQLLVEATREEAQRLGGFGRDGVVGAGGDDVRQVATTLTDQMDQIDHLLRQSDSGTFSVLSVMFETNYAQQINRLRRLRARHDTDFPAVVDESIQTLIDRLQEIDIARQYFKTIYFQQELSTLTRWLLYTGVPAEAVLIATLLVLTVPADRPADIPVPPETLVPLTITIGLVPLAVLGSFFWRTATVTSLTAATLPFTTPEQER</sequence>
<evidence type="ECO:0000256" key="1">
    <source>
        <dbReference type="SAM" id="Phobius"/>
    </source>
</evidence>
<name>A0ABD6DAQ1_9EURY</name>
<keyword evidence="1" id="KW-1133">Transmembrane helix</keyword>